<gene>
    <name evidence="2" type="ORF">H9632_08180</name>
</gene>
<keyword evidence="1" id="KW-0472">Membrane</keyword>
<evidence type="ECO:0000256" key="1">
    <source>
        <dbReference type="SAM" id="Phobius"/>
    </source>
</evidence>
<evidence type="ECO:0000313" key="3">
    <source>
        <dbReference type="Proteomes" id="UP000600565"/>
    </source>
</evidence>
<organism evidence="2 3">
    <name type="scientific">Solibacillus merdavium</name>
    <dbReference type="NCBI Taxonomy" id="2762218"/>
    <lineage>
        <taxon>Bacteria</taxon>
        <taxon>Bacillati</taxon>
        <taxon>Bacillota</taxon>
        <taxon>Bacilli</taxon>
        <taxon>Bacillales</taxon>
        <taxon>Caryophanaceae</taxon>
        <taxon>Solibacillus</taxon>
    </lineage>
</organism>
<keyword evidence="3" id="KW-1185">Reference proteome</keyword>
<protein>
    <recommendedName>
        <fullName evidence="4">DUF3955 domain-containing protein</fullName>
    </recommendedName>
</protein>
<dbReference type="EMBL" id="JACSPW010000006">
    <property type="protein sequence ID" value="MBD8033042.1"/>
    <property type="molecule type" value="Genomic_DNA"/>
</dbReference>
<comment type="caution">
    <text evidence="2">The sequence shown here is derived from an EMBL/GenBank/DDBJ whole genome shotgun (WGS) entry which is preliminary data.</text>
</comment>
<sequence length="73" mass="8333">MGFLSFCLIVIGFLLQTILIPLQDFDSISKPELLELQKELALNYPLGTGLLYLGIFLMILVIILFIMKFINKK</sequence>
<keyword evidence="1" id="KW-1133">Transmembrane helix</keyword>
<name>A0ABR8XM74_9BACL</name>
<keyword evidence="1" id="KW-0812">Transmembrane</keyword>
<proteinExistence type="predicted"/>
<reference evidence="2 3" key="1">
    <citation type="submission" date="2020-08" db="EMBL/GenBank/DDBJ databases">
        <title>A Genomic Blueprint of the Chicken Gut Microbiome.</title>
        <authorList>
            <person name="Gilroy R."/>
            <person name="Ravi A."/>
            <person name="Getino M."/>
            <person name="Pursley I."/>
            <person name="Horton D.L."/>
            <person name="Alikhan N.-F."/>
            <person name="Baker D."/>
            <person name="Gharbi K."/>
            <person name="Hall N."/>
            <person name="Watson M."/>
            <person name="Adriaenssens E.M."/>
            <person name="Foster-Nyarko E."/>
            <person name="Jarju S."/>
            <person name="Secka A."/>
            <person name="Antonio M."/>
            <person name="Oren A."/>
            <person name="Chaudhuri R."/>
            <person name="La Ragione R.M."/>
            <person name="Hildebrand F."/>
            <person name="Pallen M.J."/>
        </authorList>
    </citation>
    <scope>NUCLEOTIDE SEQUENCE [LARGE SCALE GENOMIC DNA]</scope>
    <source>
        <strain evidence="2 3">Sa1YVA6</strain>
    </source>
</reference>
<evidence type="ECO:0008006" key="4">
    <source>
        <dbReference type="Google" id="ProtNLM"/>
    </source>
</evidence>
<evidence type="ECO:0000313" key="2">
    <source>
        <dbReference type="EMBL" id="MBD8033042.1"/>
    </source>
</evidence>
<feature type="transmembrane region" description="Helical" evidence="1">
    <location>
        <begin position="43"/>
        <end position="67"/>
    </location>
</feature>
<accession>A0ABR8XM74</accession>
<dbReference type="Proteomes" id="UP000600565">
    <property type="component" value="Unassembled WGS sequence"/>
</dbReference>